<evidence type="ECO:0000256" key="3">
    <source>
        <dbReference type="ARBA" id="ARBA00022448"/>
    </source>
</evidence>
<dbReference type="GeneID" id="97389822"/>
<dbReference type="GO" id="GO:0055085">
    <property type="term" value="P:transmembrane transport"/>
    <property type="evidence" value="ECO:0007669"/>
    <property type="project" value="InterPro"/>
</dbReference>
<dbReference type="PANTHER" id="PTHR36838:SF1">
    <property type="entry name" value="SLR1864 PROTEIN"/>
    <property type="match status" value="1"/>
</dbReference>
<dbReference type="AlphaFoldDB" id="A0A173U5Y4"/>
<dbReference type="STRING" id="39490.ERS852448_01882"/>
<evidence type="ECO:0000256" key="8">
    <source>
        <dbReference type="SAM" id="Phobius"/>
    </source>
</evidence>
<dbReference type="EMBL" id="CYYA01000012">
    <property type="protein sequence ID" value="CUN10462.1"/>
    <property type="molecule type" value="Genomic_DNA"/>
</dbReference>
<feature type="transmembrane region" description="Helical" evidence="8">
    <location>
        <begin position="167"/>
        <end position="185"/>
    </location>
</feature>
<feature type="transmembrane region" description="Helical" evidence="8">
    <location>
        <begin position="289"/>
        <end position="308"/>
    </location>
</feature>
<evidence type="ECO:0000256" key="2">
    <source>
        <dbReference type="ARBA" id="ARBA00010145"/>
    </source>
</evidence>
<feature type="transmembrane region" description="Helical" evidence="8">
    <location>
        <begin position="226"/>
        <end position="247"/>
    </location>
</feature>
<dbReference type="EMBL" id="WKRA01000016">
    <property type="protein sequence ID" value="MSD16476.1"/>
    <property type="molecule type" value="Genomic_DNA"/>
</dbReference>
<evidence type="ECO:0000256" key="1">
    <source>
        <dbReference type="ARBA" id="ARBA00004651"/>
    </source>
</evidence>
<dbReference type="OrthoDB" id="9798064at2"/>
<evidence type="ECO:0000313" key="10">
    <source>
        <dbReference type="EMBL" id="MSD16476.1"/>
    </source>
</evidence>
<dbReference type="GO" id="GO:0005886">
    <property type="term" value="C:plasma membrane"/>
    <property type="evidence" value="ECO:0007669"/>
    <property type="project" value="UniProtKB-SubCell"/>
</dbReference>
<dbReference type="RefSeq" id="WP_055290390.1">
    <property type="nucleotide sequence ID" value="NZ_CAXUGT010000018.1"/>
</dbReference>
<reference evidence="9 11" key="1">
    <citation type="submission" date="2015-09" db="EMBL/GenBank/DDBJ databases">
        <authorList>
            <consortium name="Pathogen Informatics"/>
        </authorList>
    </citation>
    <scope>NUCLEOTIDE SEQUENCE [LARGE SCALE GENOMIC DNA]</scope>
    <source>
        <strain evidence="9 11">2789STDY5608891</strain>
    </source>
</reference>
<evidence type="ECO:0000313" key="9">
    <source>
        <dbReference type="EMBL" id="CUN10462.1"/>
    </source>
</evidence>
<dbReference type="Gene3D" id="1.20.1530.20">
    <property type="match status" value="2"/>
</dbReference>
<sequence>MSVVATSVFLLFALIVLGFILGKRNIIHKESIPDLSALVLQVTMPVTVFCSIIDQERSQLVSYGVQTFLFIILLHLCALLVGLILIHAVKVQDLDQGVWIYSMLFSNNGFMGIPLALSVFGGKGMFLMALGNVVGNFLIFSVGVKLLTWKYPMKEKLNIRKMIWNNINIAVLLGLVVCILQIPVPDVLGQLLAYLSNITSGLSMLVVGLSISRLPVKAVFQDWKMLFLTLTRLLIFPLLMIGFLRLLPINLDETLKNVLILTAALPVSSAQSMITEQYGTNTAAAGRSVFMTTLFSVITVPLIMMIAFA</sequence>
<dbReference type="Proteomes" id="UP000431304">
    <property type="component" value="Unassembled WGS sequence"/>
</dbReference>
<keyword evidence="6 8" id="KW-1133">Transmembrane helix</keyword>
<comment type="similarity">
    <text evidence="2">Belongs to the auxin efflux carrier (TC 2.A.69) family.</text>
</comment>
<feature type="transmembrane region" description="Helical" evidence="8">
    <location>
        <begin position="60"/>
        <end position="86"/>
    </location>
</feature>
<accession>A0A173U5Y4</accession>
<evidence type="ECO:0000256" key="6">
    <source>
        <dbReference type="ARBA" id="ARBA00022989"/>
    </source>
</evidence>
<reference evidence="10 12" key="2">
    <citation type="journal article" date="2019" name="Nat. Med.">
        <title>A library of human gut bacterial isolates paired with longitudinal multiomics data enables mechanistic microbiome research.</title>
        <authorList>
            <person name="Poyet M."/>
            <person name="Groussin M."/>
            <person name="Gibbons S.M."/>
            <person name="Avila-Pacheco J."/>
            <person name="Jiang X."/>
            <person name="Kearney S.M."/>
            <person name="Perrotta A.R."/>
            <person name="Berdy B."/>
            <person name="Zhao S."/>
            <person name="Lieberman T.D."/>
            <person name="Swanson P.K."/>
            <person name="Smith M."/>
            <person name="Roesemann S."/>
            <person name="Alexander J.E."/>
            <person name="Rich S.A."/>
            <person name="Livny J."/>
            <person name="Vlamakis H."/>
            <person name="Clish C."/>
            <person name="Bullock K."/>
            <person name="Deik A."/>
            <person name="Scott J."/>
            <person name="Pierce K.A."/>
            <person name="Xavier R.J."/>
            <person name="Alm E.J."/>
        </authorList>
    </citation>
    <scope>NUCLEOTIDE SEQUENCE [LARGE SCALE GENOMIC DNA]</scope>
    <source>
        <strain evidence="10 12">BIOML-A3</strain>
    </source>
</reference>
<gene>
    <name evidence="9" type="ORF">ERS852448_01882</name>
    <name evidence="10" type="ORF">GKE72_10450</name>
</gene>
<dbReference type="PANTHER" id="PTHR36838">
    <property type="entry name" value="AUXIN EFFLUX CARRIER FAMILY PROTEIN"/>
    <property type="match status" value="1"/>
</dbReference>
<proteinExistence type="inferred from homology"/>
<evidence type="ECO:0000256" key="7">
    <source>
        <dbReference type="ARBA" id="ARBA00023136"/>
    </source>
</evidence>
<keyword evidence="3" id="KW-0813">Transport</keyword>
<evidence type="ECO:0000256" key="4">
    <source>
        <dbReference type="ARBA" id="ARBA00022475"/>
    </source>
</evidence>
<dbReference type="InterPro" id="IPR004776">
    <property type="entry name" value="Mem_transp_PIN-like"/>
</dbReference>
<keyword evidence="7 8" id="KW-0472">Membrane</keyword>
<evidence type="ECO:0000256" key="5">
    <source>
        <dbReference type="ARBA" id="ARBA00022692"/>
    </source>
</evidence>
<dbReference type="Pfam" id="PF03547">
    <property type="entry name" value="Mem_trans"/>
    <property type="match status" value="1"/>
</dbReference>
<feature type="transmembrane region" description="Helical" evidence="8">
    <location>
        <begin position="6"/>
        <end position="23"/>
    </location>
</feature>
<evidence type="ECO:0000313" key="11">
    <source>
        <dbReference type="Proteomes" id="UP000095492"/>
    </source>
</evidence>
<dbReference type="Proteomes" id="UP000095492">
    <property type="component" value="Unassembled WGS sequence"/>
</dbReference>
<evidence type="ECO:0000313" key="12">
    <source>
        <dbReference type="Proteomes" id="UP000431304"/>
    </source>
</evidence>
<feature type="transmembrane region" description="Helical" evidence="8">
    <location>
        <begin position="191"/>
        <end position="214"/>
    </location>
</feature>
<keyword evidence="4" id="KW-1003">Cell membrane</keyword>
<dbReference type="InterPro" id="IPR038770">
    <property type="entry name" value="Na+/solute_symporter_sf"/>
</dbReference>
<protein>
    <submittedName>
        <fullName evidence="10">AEC family transporter</fullName>
    </submittedName>
    <submittedName>
        <fullName evidence="9">Auxin efflux carrier</fullName>
    </submittedName>
</protein>
<feature type="transmembrane region" description="Helical" evidence="8">
    <location>
        <begin position="35"/>
        <end position="54"/>
    </location>
</feature>
<organism evidence="9 11">
    <name type="scientific">Eubacterium ramulus</name>
    <dbReference type="NCBI Taxonomy" id="39490"/>
    <lineage>
        <taxon>Bacteria</taxon>
        <taxon>Bacillati</taxon>
        <taxon>Bacillota</taxon>
        <taxon>Clostridia</taxon>
        <taxon>Eubacteriales</taxon>
        <taxon>Eubacteriaceae</taxon>
        <taxon>Eubacterium</taxon>
    </lineage>
</organism>
<feature type="transmembrane region" description="Helical" evidence="8">
    <location>
        <begin position="126"/>
        <end position="147"/>
    </location>
</feature>
<keyword evidence="5 8" id="KW-0812">Transmembrane</keyword>
<comment type="subcellular location">
    <subcellularLocation>
        <location evidence="1">Cell membrane</location>
        <topology evidence="1">Multi-pass membrane protein</topology>
    </subcellularLocation>
</comment>
<name>A0A173U5Y4_EUBRA</name>
<feature type="transmembrane region" description="Helical" evidence="8">
    <location>
        <begin position="98"/>
        <end position="120"/>
    </location>
</feature>